<dbReference type="Proteomes" id="UP001589813">
    <property type="component" value="Unassembled WGS sequence"/>
</dbReference>
<evidence type="ECO:0000256" key="1">
    <source>
        <dbReference type="ARBA" id="ARBA00010638"/>
    </source>
</evidence>
<dbReference type="Gene3D" id="3.40.50.10420">
    <property type="entry name" value="NagB/RpiA/CoA transferase-like"/>
    <property type="match status" value="1"/>
</dbReference>
<dbReference type="InterPro" id="IPR002698">
    <property type="entry name" value="FTHF_cligase"/>
</dbReference>
<dbReference type="InterPro" id="IPR024185">
    <property type="entry name" value="FTHF_cligase-like_sf"/>
</dbReference>
<dbReference type="GO" id="GO:0030272">
    <property type="term" value="F:5-formyltetrahydrofolate cyclo-ligase activity"/>
    <property type="evidence" value="ECO:0007669"/>
    <property type="project" value="UniProtKB-EC"/>
</dbReference>
<proteinExistence type="inferred from homology"/>
<dbReference type="PANTHER" id="PTHR23407:SF1">
    <property type="entry name" value="5-FORMYLTETRAHYDROFOLATE CYCLO-LIGASE"/>
    <property type="match status" value="1"/>
</dbReference>
<dbReference type="RefSeq" id="WP_377241530.1">
    <property type="nucleotide sequence ID" value="NZ_JBHLXP010000001.1"/>
</dbReference>
<name>A0ABV6BAG9_9GAMM</name>
<evidence type="ECO:0000256" key="2">
    <source>
        <dbReference type="ARBA" id="ARBA00022741"/>
    </source>
</evidence>
<keyword evidence="4" id="KW-0460">Magnesium</keyword>
<evidence type="ECO:0000256" key="4">
    <source>
        <dbReference type="RuleBase" id="RU361279"/>
    </source>
</evidence>
<comment type="caution">
    <text evidence="5">The sequence shown here is derived from an EMBL/GenBank/DDBJ whole genome shotgun (WGS) entry which is preliminary data.</text>
</comment>
<comment type="similarity">
    <text evidence="1 4">Belongs to the 5-formyltetrahydrofolate cyclo-ligase family.</text>
</comment>
<dbReference type="PIRSF" id="PIRSF006806">
    <property type="entry name" value="FTHF_cligase"/>
    <property type="match status" value="1"/>
</dbReference>
<keyword evidence="2 4" id="KW-0547">Nucleotide-binding</keyword>
<keyword evidence="4" id="KW-0479">Metal-binding</keyword>
<evidence type="ECO:0000313" key="6">
    <source>
        <dbReference type="Proteomes" id="UP001589813"/>
    </source>
</evidence>
<dbReference type="EMBL" id="JBHLXP010000001">
    <property type="protein sequence ID" value="MFC0047879.1"/>
    <property type="molecule type" value="Genomic_DNA"/>
</dbReference>
<dbReference type="SUPFAM" id="SSF100950">
    <property type="entry name" value="NagB/RpiA/CoA transferase-like"/>
    <property type="match status" value="1"/>
</dbReference>
<dbReference type="InterPro" id="IPR037171">
    <property type="entry name" value="NagB/RpiA_transferase-like"/>
</dbReference>
<keyword evidence="6" id="KW-1185">Reference proteome</keyword>
<keyword evidence="5" id="KW-0436">Ligase</keyword>
<keyword evidence="3 4" id="KW-0067">ATP-binding</keyword>
<comment type="cofactor">
    <cofactor evidence="4">
        <name>Mg(2+)</name>
        <dbReference type="ChEBI" id="CHEBI:18420"/>
    </cofactor>
</comment>
<dbReference type="PANTHER" id="PTHR23407">
    <property type="entry name" value="ATPASE INHIBITOR/5-FORMYLTETRAHYDROFOLATE CYCLO-LIGASE"/>
    <property type="match status" value="1"/>
</dbReference>
<accession>A0ABV6BAG9</accession>
<evidence type="ECO:0000313" key="5">
    <source>
        <dbReference type="EMBL" id="MFC0047879.1"/>
    </source>
</evidence>
<evidence type="ECO:0000256" key="3">
    <source>
        <dbReference type="ARBA" id="ARBA00022840"/>
    </source>
</evidence>
<dbReference type="Pfam" id="PF01812">
    <property type="entry name" value="5-FTHF_cyc-lig"/>
    <property type="match status" value="1"/>
</dbReference>
<sequence>MPAVNADFIDTDKDKQALRQALRGTIRRQVRQARQALSPLQQQQNAAALVEQSNLITELTTAQHIALYLSNDGELDTAPFLVHLQKLGKTLYLPVLHPFCAGYLLFQRYDANTVMTVNKFGIAEPKPDVSAIILPAQLDIIFMPLVAFDDQGRRLGMGGGFYDRTLASLPQGCNKPLLVGLAHQCQQVDMVPAEPWDVPLPRVLTPYKLWSFR</sequence>
<gene>
    <name evidence="5" type="ORF">ACFFJP_06225</name>
</gene>
<protein>
    <recommendedName>
        <fullName evidence="4">5-formyltetrahydrofolate cyclo-ligase</fullName>
        <ecNumber evidence="4">6.3.3.2</ecNumber>
    </recommendedName>
</protein>
<reference evidence="5 6" key="1">
    <citation type="submission" date="2024-09" db="EMBL/GenBank/DDBJ databases">
        <authorList>
            <person name="Sun Q."/>
            <person name="Mori K."/>
        </authorList>
    </citation>
    <scope>NUCLEOTIDE SEQUENCE [LARGE SCALE GENOMIC DNA]</scope>
    <source>
        <strain evidence="5 6">KCTC 23315</strain>
    </source>
</reference>
<organism evidence="5 6">
    <name type="scientific">Rheinheimera tilapiae</name>
    <dbReference type="NCBI Taxonomy" id="875043"/>
    <lineage>
        <taxon>Bacteria</taxon>
        <taxon>Pseudomonadati</taxon>
        <taxon>Pseudomonadota</taxon>
        <taxon>Gammaproteobacteria</taxon>
        <taxon>Chromatiales</taxon>
        <taxon>Chromatiaceae</taxon>
        <taxon>Rheinheimera</taxon>
    </lineage>
</organism>
<dbReference type="NCBIfam" id="TIGR02727">
    <property type="entry name" value="MTHFS_bact"/>
    <property type="match status" value="1"/>
</dbReference>
<comment type="catalytic activity">
    <reaction evidence="4">
        <text>(6S)-5-formyl-5,6,7,8-tetrahydrofolate + ATP = (6R)-5,10-methenyltetrahydrofolate + ADP + phosphate</text>
        <dbReference type="Rhea" id="RHEA:10488"/>
        <dbReference type="ChEBI" id="CHEBI:30616"/>
        <dbReference type="ChEBI" id="CHEBI:43474"/>
        <dbReference type="ChEBI" id="CHEBI:57455"/>
        <dbReference type="ChEBI" id="CHEBI:57457"/>
        <dbReference type="ChEBI" id="CHEBI:456216"/>
        <dbReference type="EC" id="6.3.3.2"/>
    </reaction>
</comment>
<dbReference type="EC" id="6.3.3.2" evidence="4"/>